<reference evidence="1 2" key="1">
    <citation type="journal article" date="2019" name="Nat. Microbiol.">
        <title>Mediterranean grassland soil C-N compound turnover is dependent on rainfall and depth, and is mediated by genomically divergent microorganisms.</title>
        <authorList>
            <person name="Diamond S."/>
            <person name="Andeer P.F."/>
            <person name="Li Z."/>
            <person name="Crits-Christoph A."/>
            <person name="Burstein D."/>
            <person name="Anantharaman K."/>
            <person name="Lane K.R."/>
            <person name="Thomas B.C."/>
            <person name="Pan C."/>
            <person name="Northen T.R."/>
            <person name="Banfield J.F."/>
        </authorList>
    </citation>
    <scope>NUCLEOTIDE SEQUENCE [LARGE SCALE GENOMIC DNA]</scope>
    <source>
        <strain evidence="1">NP_8</strain>
    </source>
</reference>
<name>A0A537IYA5_9BACT</name>
<dbReference type="InterPro" id="IPR004304">
    <property type="entry name" value="FmdA_AmdA"/>
</dbReference>
<protein>
    <submittedName>
        <fullName evidence="1">Acetamidase</fullName>
    </submittedName>
</protein>
<dbReference type="PANTHER" id="PTHR31891">
    <property type="entry name" value="FORMAMIDASE C869.04-RELATED"/>
    <property type="match status" value="1"/>
</dbReference>
<evidence type="ECO:0000313" key="1">
    <source>
        <dbReference type="EMBL" id="TMI76263.1"/>
    </source>
</evidence>
<dbReference type="EMBL" id="VBAP01000026">
    <property type="protein sequence ID" value="TMI76263.1"/>
    <property type="molecule type" value="Genomic_DNA"/>
</dbReference>
<organism evidence="1 2">
    <name type="scientific">Candidatus Segetimicrobium genomatis</name>
    <dbReference type="NCBI Taxonomy" id="2569760"/>
    <lineage>
        <taxon>Bacteria</taxon>
        <taxon>Bacillati</taxon>
        <taxon>Candidatus Sysuimicrobiota</taxon>
        <taxon>Candidatus Sysuimicrobiia</taxon>
        <taxon>Candidatus Sysuimicrobiales</taxon>
        <taxon>Candidatus Segetimicrobiaceae</taxon>
        <taxon>Candidatus Segetimicrobium</taxon>
    </lineage>
</organism>
<sequence>MAREVELPSGRVHYRWDNALPPVAEVESGDVIFADLQEVSGGQITRSSTAADLNRMDSDRVYPLAGPVFVKGARRGDVLAVEILDLQPADWGWTSIIPGLGLLTEDFPDPYLKLWDLGARTHASLRHDIRIPLAPFLGTMGVAPEDRGSFPVMPPGKFGGNMDIRHLNVGATLLLPAWVEGALFSCGDAHAAQGDGEVCISAIETPMRARLRLSVRKGIQLPSPQFTTPGPLTSKVDARGYYATTGIGPDLMQGAKAAVRAMVDHLVGTYRLSRQDAYVLCSVAADLKISEIVDRPNWIVSAYLPMAIFT</sequence>
<dbReference type="Proteomes" id="UP000318834">
    <property type="component" value="Unassembled WGS sequence"/>
</dbReference>
<dbReference type="Pfam" id="PF03069">
    <property type="entry name" value="FmdA_AmdA"/>
    <property type="match status" value="2"/>
</dbReference>
<dbReference type="PANTHER" id="PTHR31891:SF1">
    <property type="entry name" value="FORMAMIDASE C869.04-RELATED"/>
    <property type="match status" value="1"/>
</dbReference>
<evidence type="ECO:0000313" key="2">
    <source>
        <dbReference type="Proteomes" id="UP000318834"/>
    </source>
</evidence>
<dbReference type="Gene3D" id="2.60.120.580">
    <property type="entry name" value="Acetamidase/Formamidase-like domains"/>
    <property type="match status" value="2"/>
</dbReference>
<gene>
    <name evidence="1" type="ORF">E6H05_03990</name>
</gene>
<dbReference type="SUPFAM" id="SSF141130">
    <property type="entry name" value="Acetamidase/Formamidase-like"/>
    <property type="match status" value="1"/>
</dbReference>
<dbReference type="AlphaFoldDB" id="A0A537IYA5"/>
<proteinExistence type="predicted"/>
<accession>A0A537IYA5</accession>
<dbReference type="Gene3D" id="3.10.28.20">
    <property type="entry name" value="Acetamidase/Formamidase-like domains"/>
    <property type="match status" value="1"/>
</dbReference>
<dbReference type="GO" id="GO:0016811">
    <property type="term" value="F:hydrolase activity, acting on carbon-nitrogen (but not peptide) bonds, in linear amides"/>
    <property type="evidence" value="ECO:0007669"/>
    <property type="project" value="InterPro"/>
</dbReference>
<comment type="caution">
    <text evidence="1">The sequence shown here is derived from an EMBL/GenBank/DDBJ whole genome shotgun (WGS) entry which is preliminary data.</text>
</comment>